<dbReference type="Pfam" id="PF08421">
    <property type="entry name" value="Methyltransf_13"/>
    <property type="match status" value="1"/>
</dbReference>
<keyword evidence="4" id="KW-1185">Reference proteome</keyword>
<dbReference type="Gene3D" id="3.40.50.720">
    <property type="entry name" value="NAD(P)-binding Rossmann-like Domain"/>
    <property type="match status" value="1"/>
</dbReference>
<proteinExistence type="predicted"/>
<dbReference type="PANTHER" id="PTHR43861:SF5">
    <property type="entry name" value="BLL5978 PROTEIN"/>
    <property type="match status" value="1"/>
</dbReference>
<evidence type="ECO:0000259" key="1">
    <source>
        <dbReference type="Pfam" id="PF08421"/>
    </source>
</evidence>
<dbReference type="Pfam" id="PF08484">
    <property type="entry name" value="Methyltransf_14"/>
    <property type="match status" value="1"/>
</dbReference>
<dbReference type="PANTHER" id="PTHR43861">
    <property type="entry name" value="TRANS-ACONITATE 2-METHYLTRANSFERASE-RELATED"/>
    <property type="match status" value="1"/>
</dbReference>
<dbReference type="InterPro" id="IPR013691">
    <property type="entry name" value="MeTrfase_14"/>
</dbReference>
<evidence type="ECO:0000259" key="2">
    <source>
        <dbReference type="Pfam" id="PF08484"/>
    </source>
</evidence>
<evidence type="ECO:0000313" key="4">
    <source>
        <dbReference type="Proteomes" id="UP000186997"/>
    </source>
</evidence>
<accession>A0A1R3XJF0</accession>
<dbReference type="AlphaFoldDB" id="A0A1R3XJF0"/>
<dbReference type="SUPFAM" id="SSF53335">
    <property type="entry name" value="S-adenosyl-L-methionine-dependent methyltransferases"/>
    <property type="match status" value="1"/>
</dbReference>
<dbReference type="InterPro" id="IPR038576">
    <property type="entry name" value="Methyltransf_Zn-bd_dom_put_sf"/>
</dbReference>
<sequence>MTGVVPIRTTCRVCGSKTEPILDLGESPLANALLHTPDVEVPYYPLGLCACTSCNLVQQRASLPTDLLFDDAYPYFSGVSTTIRAHAKNLARALRTYLPTGSRVLEVGSNDGTTQRALTAEGLVSVGVDPAAGPVAAAKHAGCTAYCGAMDAEMAEMLGNRHGSFDAVTMSNVFAHVPDPCALLSAVCKLMKDDGLLVIEVQSWLDLVDGGSWDMVYHEHHCHFSLSSLATTLKRANLGIVKVQHIDAQSGSLRAFCRLGRPHAEHIDALIASEAQAVATAPARLSAQLSAFRHSLATFADMHTGQQVVGYGAAAKTVTLLAAAGGRLELDCVADAAPSKIGKYLPIGGVPIIAPDELRKRGAKTVVLFARNLRDEIIPTLAANAVWSPLPSFTRIA</sequence>
<dbReference type="Gene3D" id="6.20.50.110">
    <property type="entry name" value="Methyltransferase, zinc-binding domain"/>
    <property type="match status" value="1"/>
</dbReference>
<dbReference type="OrthoDB" id="9815644at2"/>
<protein>
    <submittedName>
        <fullName evidence="3">Putative zinc binding domain-containing protein</fullName>
    </submittedName>
</protein>
<dbReference type="STRING" id="287098.SAMN05421665_3092"/>
<dbReference type="EMBL" id="FTPR01000003">
    <property type="protein sequence ID" value="SIT90394.1"/>
    <property type="molecule type" value="Genomic_DNA"/>
</dbReference>
<dbReference type="RefSeq" id="WP_076660789.1">
    <property type="nucleotide sequence ID" value="NZ_FTPR01000003.1"/>
</dbReference>
<dbReference type="InterPro" id="IPR013630">
    <property type="entry name" value="Methyltransf_Zn-bd_dom_put"/>
</dbReference>
<organism evidence="3 4">
    <name type="scientific">Yoonia rosea</name>
    <dbReference type="NCBI Taxonomy" id="287098"/>
    <lineage>
        <taxon>Bacteria</taxon>
        <taxon>Pseudomonadati</taxon>
        <taxon>Pseudomonadota</taxon>
        <taxon>Alphaproteobacteria</taxon>
        <taxon>Rhodobacterales</taxon>
        <taxon>Paracoccaceae</taxon>
        <taxon>Yoonia</taxon>
    </lineage>
</organism>
<name>A0A1R3XJF0_9RHOB</name>
<feature type="domain" description="C-methyltransferase" evidence="2">
    <location>
        <begin position="250"/>
        <end position="383"/>
    </location>
</feature>
<dbReference type="Proteomes" id="UP000186997">
    <property type="component" value="Unassembled WGS sequence"/>
</dbReference>
<dbReference type="InterPro" id="IPR029063">
    <property type="entry name" value="SAM-dependent_MTases_sf"/>
</dbReference>
<feature type="domain" description="Methyltransferase putative zinc binding" evidence="1">
    <location>
        <begin position="11"/>
        <end position="69"/>
    </location>
</feature>
<dbReference type="Gene3D" id="3.40.50.150">
    <property type="entry name" value="Vaccinia Virus protein VP39"/>
    <property type="match status" value="1"/>
</dbReference>
<reference evidence="4" key="1">
    <citation type="submission" date="2017-01" db="EMBL/GenBank/DDBJ databases">
        <authorList>
            <person name="Varghese N."/>
            <person name="Submissions S."/>
        </authorList>
    </citation>
    <scope>NUCLEOTIDE SEQUENCE [LARGE SCALE GENOMIC DNA]</scope>
    <source>
        <strain evidence="4">DSM 29591</strain>
    </source>
</reference>
<dbReference type="Pfam" id="PF13489">
    <property type="entry name" value="Methyltransf_23"/>
    <property type="match status" value="1"/>
</dbReference>
<evidence type="ECO:0000313" key="3">
    <source>
        <dbReference type="EMBL" id="SIT90394.1"/>
    </source>
</evidence>
<gene>
    <name evidence="3" type="ORF">SAMN05421665_3092</name>
</gene>